<reference evidence="3" key="1">
    <citation type="submission" date="2018-02" db="EMBL/GenBank/DDBJ databases">
        <title>Genome sequencing of Solimonas sp. HR-BB.</title>
        <authorList>
            <person name="Lee Y."/>
            <person name="Jeon C.O."/>
        </authorList>
    </citation>
    <scope>NUCLEOTIDE SEQUENCE [LARGE SCALE GENOMIC DNA]</scope>
    <source>
        <strain evidence="3">HR-U</strain>
    </source>
</reference>
<comment type="caution">
    <text evidence="2">The sequence shown here is derived from an EMBL/GenBank/DDBJ whole genome shotgun (WGS) entry which is preliminary data.</text>
</comment>
<keyword evidence="1" id="KW-0472">Membrane</keyword>
<dbReference type="OrthoDB" id="9781927at2"/>
<keyword evidence="3" id="KW-1185">Reference proteome</keyword>
<dbReference type="PANTHER" id="PTHR40031">
    <property type="entry name" value="HYPOTHETICAL MEMBRANE SPANNING PROTEIN"/>
    <property type="match status" value="1"/>
</dbReference>
<sequence length="347" mass="39791">MRELNYPFPMDTLTHITIGACVGEAILTKKIGKKALLWGAIAQNLPDIDSVTSLWLSPAENLLVHRGITHSLVVAFLLPALLAGLIRRFYPQVSFLRLYGFGVLQLLLHDLLDLCNSYGTGILEPFSSQRLTFNLLYVIDPLFTLSLVVASIALWQLRPEAASRRVWLLAGLIPCGLYTLWTIEHKRRINEEIEASLTAQHLPYSDYFTTPTPFNGLLWYAVAKSGADYQLGYRSVWDRGQTAFHYVPKGEELLTHENAQVQNLKYFSRGFYTVSRKESVLQFNVLRFGQIRGWENPDAEFAFHFYLTPGYDNRLVMQRGRFTGWTWKSVQQMFRRIKGETGNLEKY</sequence>
<gene>
    <name evidence="2" type="ORF">C5O19_10220</name>
</gene>
<dbReference type="InterPro" id="IPR007404">
    <property type="entry name" value="YdjM-like"/>
</dbReference>
<dbReference type="GO" id="GO:0016787">
    <property type="term" value="F:hydrolase activity"/>
    <property type="evidence" value="ECO:0007669"/>
    <property type="project" value="UniProtKB-KW"/>
</dbReference>
<dbReference type="AlphaFoldDB" id="A0A2S7IQI5"/>
<evidence type="ECO:0000313" key="2">
    <source>
        <dbReference type="EMBL" id="PQA59974.1"/>
    </source>
</evidence>
<dbReference type="PANTHER" id="PTHR40031:SF1">
    <property type="entry name" value="MEMBRANE-BOUND METAL-DEPENDENT HYDROLASE"/>
    <property type="match status" value="1"/>
</dbReference>
<protein>
    <submittedName>
        <fullName evidence="2">Metal-dependent hydrolase</fullName>
    </submittedName>
</protein>
<feature type="transmembrane region" description="Helical" evidence="1">
    <location>
        <begin position="166"/>
        <end position="183"/>
    </location>
</feature>
<accession>A0A2S7IQI5</accession>
<keyword evidence="1" id="KW-1133">Transmembrane helix</keyword>
<feature type="transmembrane region" description="Helical" evidence="1">
    <location>
        <begin position="131"/>
        <end position="154"/>
    </location>
</feature>
<evidence type="ECO:0000256" key="1">
    <source>
        <dbReference type="SAM" id="Phobius"/>
    </source>
</evidence>
<feature type="transmembrane region" description="Helical" evidence="1">
    <location>
        <begin position="67"/>
        <end position="86"/>
    </location>
</feature>
<dbReference type="Pfam" id="PF04307">
    <property type="entry name" value="YdjM"/>
    <property type="match status" value="1"/>
</dbReference>
<proteinExistence type="predicted"/>
<keyword evidence="1" id="KW-0812">Transmembrane</keyword>
<dbReference type="InterPro" id="IPR053170">
    <property type="entry name" value="Transcription_regulator"/>
</dbReference>
<organism evidence="2 3">
    <name type="scientific">Siphonobacter curvatus</name>
    <dbReference type="NCBI Taxonomy" id="2094562"/>
    <lineage>
        <taxon>Bacteria</taxon>
        <taxon>Pseudomonadati</taxon>
        <taxon>Bacteroidota</taxon>
        <taxon>Cytophagia</taxon>
        <taxon>Cytophagales</taxon>
        <taxon>Cytophagaceae</taxon>
        <taxon>Siphonobacter</taxon>
    </lineage>
</organism>
<feature type="transmembrane region" description="Helical" evidence="1">
    <location>
        <begin position="98"/>
        <end position="119"/>
    </location>
</feature>
<name>A0A2S7IQI5_9BACT</name>
<evidence type="ECO:0000313" key="3">
    <source>
        <dbReference type="Proteomes" id="UP000239590"/>
    </source>
</evidence>
<keyword evidence="2" id="KW-0378">Hydrolase</keyword>
<dbReference type="EMBL" id="PTRA01000001">
    <property type="protein sequence ID" value="PQA59974.1"/>
    <property type="molecule type" value="Genomic_DNA"/>
</dbReference>
<dbReference type="Proteomes" id="UP000239590">
    <property type="component" value="Unassembled WGS sequence"/>
</dbReference>